<proteinExistence type="predicted"/>
<reference evidence="2" key="1">
    <citation type="submission" date="2022-12" db="EMBL/GenBank/DDBJ databases">
        <title>Vibrio parahaemolyticus become highly virulent by producing novel Tc toxins.</title>
        <authorList>
            <person name="Yang F."/>
            <person name="You Y."/>
            <person name="Lai Q."/>
            <person name="Xu L."/>
            <person name="Li F."/>
        </authorList>
    </citation>
    <scope>NUCLEOTIDE SEQUENCE</scope>
    <source>
        <strain evidence="2">Vp-HL-202005</strain>
        <plasmid evidence="2">pHLA</plasmid>
    </source>
</reference>
<gene>
    <name evidence="2" type="ORF">O1Q84_26105</name>
</gene>
<dbReference type="Pfam" id="PF14491">
    <property type="entry name" value="DUF4435"/>
    <property type="match status" value="1"/>
</dbReference>
<accession>A0AA47JNA5</accession>
<sequence>MSSLRDATRERSDETKFSALLLQVQTDHVGNRIIFVVEGDSDITLFNMVLRNTEFFYCTPASGKADVIEAVDRLRTRISNQVYGIVDADFDHVLEKTYNDTFMTDVHDAEIMMLHDEFITDFITEHTQNHILGPMQIDEVGQRLMRNLMSVCNEIGLVKLACRLLNLNVRFKGMNYFTSEAVTVNDFNVSINIQILIEAAIRRSPRVEQTHCIDIYNKYVELNQAGYCIYQTANGHDFCQLLAQVFKQPLSSDRNVTVKGVEKYLRSKYTKENFERTNLYEQMIRLIETDAEVEEVA</sequence>
<dbReference type="EMBL" id="CP114196">
    <property type="protein sequence ID" value="WAT93799.1"/>
    <property type="molecule type" value="Genomic_DNA"/>
</dbReference>
<dbReference type="RefSeq" id="WP_269169656.1">
    <property type="nucleotide sequence ID" value="NZ_CP114196.1"/>
</dbReference>
<protein>
    <submittedName>
        <fullName evidence="2">DUF4435 domain-containing protein</fullName>
    </submittedName>
</protein>
<evidence type="ECO:0000313" key="3">
    <source>
        <dbReference type="Proteomes" id="UP001156560"/>
    </source>
</evidence>
<dbReference type="AlphaFoldDB" id="A0AA47JNA5"/>
<feature type="domain" description="DUF4435" evidence="1">
    <location>
        <begin position="31"/>
        <end position="252"/>
    </location>
</feature>
<name>A0AA47JNA5_VIBPH</name>
<evidence type="ECO:0000259" key="1">
    <source>
        <dbReference type="Pfam" id="PF14491"/>
    </source>
</evidence>
<geneLocation type="plasmid" evidence="2 3">
    <name>pHLA</name>
</geneLocation>
<evidence type="ECO:0000313" key="2">
    <source>
        <dbReference type="EMBL" id="WAT93799.1"/>
    </source>
</evidence>
<dbReference type="Proteomes" id="UP001156560">
    <property type="component" value="Plasmid pHLA"/>
</dbReference>
<keyword evidence="2" id="KW-0614">Plasmid</keyword>
<organism evidence="2 3">
    <name type="scientific">Vibrio parahaemolyticus</name>
    <dbReference type="NCBI Taxonomy" id="670"/>
    <lineage>
        <taxon>Bacteria</taxon>
        <taxon>Pseudomonadati</taxon>
        <taxon>Pseudomonadota</taxon>
        <taxon>Gammaproteobacteria</taxon>
        <taxon>Vibrionales</taxon>
        <taxon>Vibrionaceae</taxon>
        <taxon>Vibrio</taxon>
    </lineage>
</organism>
<dbReference type="InterPro" id="IPR029492">
    <property type="entry name" value="DUF4435"/>
</dbReference>